<dbReference type="OrthoDB" id="8932515at2759"/>
<dbReference type="AlphaFoldDB" id="A0A9D2YVH3"/>
<reference evidence="2" key="1">
    <citation type="submission" date="2020-03" db="EMBL/GenBank/DDBJ databases">
        <title>Intra-Species Differences in Population Size shape Life History and Genome Evolution.</title>
        <authorList>
            <person name="Willemsen D."/>
            <person name="Cui R."/>
            <person name="Valenzano D.R."/>
        </authorList>
    </citation>
    <scope>NUCLEOTIDE SEQUENCE</scope>
    <source>
        <strain evidence="2">GRZ</strain>
        <tissue evidence="2">Whole</tissue>
    </source>
</reference>
<feature type="compositionally biased region" description="Low complexity" evidence="1">
    <location>
        <begin position="209"/>
        <end position="228"/>
    </location>
</feature>
<protein>
    <submittedName>
        <fullName evidence="2">Skin secretory protein xP2-like</fullName>
    </submittedName>
</protein>
<feature type="compositionally biased region" description="Polar residues" evidence="1">
    <location>
        <begin position="1"/>
        <end position="11"/>
    </location>
</feature>
<comment type="caution">
    <text evidence="2">The sequence shown here is derived from an EMBL/GenBank/DDBJ whole genome shotgun (WGS) entry which is preliminary data.</text>
</comment>
<feature type="region of interest" description="Disordered" evidence="1">
    <location>
        <begin position="202"/>
        <end position="259"/>
    </location>
</feature>
<evidence type="ECO:0000256" key="1">
    <source>
        <dbReference type="SAM" id="MobiDB-lite"/>
    </source>
</evidence>
<feature type="compositionally biased region" description="Low complexity" evidence="1">
    <location>
        <begin position="244"/>
        <end position="259"/>
    </location>
</feature>
<dbReference type="OMA" id="EVLMAME"/>
<dbReference type="KEGG" id="nfu:107395493"/>
<feature type="compositionally biased region" description="Acidic residues" evidence="1">
    <location>
        <begin position="150"/>
        <end position="159"/>
    </location>
</feature>
<feature type="compositionally biased region" description="Basic and acidic residues" evidence="1">
    <location>
        <begin position="12"/>
        <end position="23"/>
    </location>
</feature>
<proteinExistence type="predicted"/>
<name>A0A9D2YVH3_NOTFU</name>
<organism evidence="2 3">
    <name type="scientific">Nothobranchius furzeri</name>
    <name type="common">Turquoise killifish</name>
    <dbReference type="NCBI Taxonomy" id="105023"/>
    <lineage>
        <taxon>Eukaryota</taxon>
        <taxon>Metazoa</taxon>
        <taxon>Chordata</taxon>
        <taxon>Craniata</taxon>
        <taxon>Vertebrata</taxon>
        <taxon>Euteleostomi</taxon>
        <taxon>Actinopterygii</taxon>
        <taxon>Neopterygii</taxon>
        <taxon>Teleostei</taxon>
        <taxon>Neoteleostei</taxon>
        <taxon>Acanthomorphata</taxon>
        <taxon>Ovalentaria</taxon>
        <taxon>Atherinomorphae</taxon>
        <taxon>Cyprinodontiformes</taxon>
        <taxon>Nothobranchiidae</taxon>
        <taxon>Nothobranchius</taxon>
    </lineage>
</organism>
<sequence length="387" mass="39240">MGCSSSSAQTVDQEKRPGTKPEDGSGNTVDVKNVIIAEEAQTIEDQMQLPVQTALKDDLRLVSEEEAEEVLMAMEAQEDLGSGEDLLTLPEPAACQELEPEPLASSPVEGSAEPATCQELEPEPLASSPVEGSAEPEAAAAGGEVSPPKEEEEGVETEQGEAPAGLEVLVVEKEEPSQPKCVEENVAEELLVEPAGAPVVLEEARPEAAETPAEAPAEAPSEAVTAEEQAPETSAPDIALTPNGASEPTEAAALAEPSAPAGAAGIIIDSTIAVATVPDIPPLSAAMTQDEPQPPTEEAGEASPAFNQPVPPADTPCPPEATTAPPVKAESAAEPVPAPSPAVAEDAPLVTSEGADAAVVESIPEPSAEVASVNEGSQESEAAIKVD</sequence>
<feature type="compositionally biased region" description="Pro residues" evidence="1">
    <location>
        <begin position="309"/>
        <end position="319"/>
    </location>
</feature>
<evidence type="ECO:0000313" key="2">
    <source>
        <dbReference type="EMBL" id="KAF7227442.1"/>
    </source>
</evidence>
<feature type="compositionally biased region" description="Low complexity" evidence="1">
    <location>
        <begin position="320"/>
        <end position="348"/>
    </location>
</feature>
<gene>
    <name evidence="2" type="ORF">G4P62_017901</name>
</gene>
<evidence type="ECO:0000313" key="3">
    <source>
        <dbReference type="Proteomes" id="UP000822369"/>
    </source>
</evidence>
<accession>A0A9D2YVH3</accession>
<feature type="compositionally biased region" description="Basic and acidic residues" evidence="1">
    <location>
        <begin position="170"/>
        <end position="180"/>
    </location>
</feature>
<dbReference type="Proteomes" id="UP000822369">
    <property type="component" value="Chromosome 3"/>
</dbReference>
<dbReference type="EMBL" id="JAAVVJ010000003">
    <property type="protein sequence ID" value="KAF7227442.1"/>
    <property type="molecule type" value="Genomic_DNA"/>
</dbReference>
<feature type="compositionally biased region" description="Low complexity" evidence="1">
    <location>
        <begin position="126"/>
        <end position="146"/>
    </location>
</feature>
<feature type="region of interest" description="Disordered" evidence="1">
    <location>
        <begin position="283"/>
        <end position="387"/>
    </location>
</feature>
<feature type="region of interest" description="Disordered" evidence="1">
    <location>
        <begin position="71"/>
        <end position="180"/>
    </location>
</feature>
<feature type="region of interest" description="Disordered" evidence="1">
    <location>
        <begin position="1"/>
        <end position="31"/>
    </location>
</feature>